<accession>A0A9D1CZG3</accession>
<sequence>MNQDKKKVPRRISQTILNSLKGGVVPRIGLPYITVGRKNEIEALLHDVDIISEGGASFRFIVGRYGSGKSFLIQTIRNYVMDKGFIVADADLSPERRLMGTRGQGLATYRELIGNLSTKTKPEGGALTLVLDRWISSVQTEAVRETGLEPGNPMLTKAVDQKIYGVTSAVSELVHGFEFARLLSIYYHAYVEGDDERKMKVIRWFRGEYALKREAKEELGVNMIITDDDWYDYLKIFAVFFRLAGYAGMMLMIDELVNLYKIPNAITRQYNYEKLLTMYNDTMQGKARYLGILMGATPQAMEDKRRGVYSYEALRSRLTEGKFSKPGVRDLLAPVIRLEPLTPEEMLVLCEKLAHMHGDLYGYERKVGTDELADFIKLEYGRIGADQNITPREVIRDFIELLDLLYQNPGMEMDELLQSEDFSYAKSEAVSDQADKNYAEFTI</sequence>
<comment type="caution">
    <text evidence="1">The sequence shown here is derived from an EMBL/GenBank/DDBJ whole genome shotgun (WGS) entry which is preliminary data.</text>
</comment>
<proteinExistence type="predicted"/>
<keyword evidence="1" id="KW-0067">ATP-binding</keyword>
<dbReference type="EMBL" id="DVFT01000002">
    <property type="protein sequence ID" value="HIQ94942.1"/>
    <property type="molecule type" value="Genomic_DNA"/>
</dbReference>
<gene>
    <name evidence="1" type="ORF">IAB26_00075</name>
</gene>
<evidence type="ECO:0000313" key="2">
    <source>
        <dbReference type="Proteomes" id="UP000886886"/>
    </source>
</evidence>
<dbReference type="SUPFAM" id="SSF52540">
    <property type="entry name" value="P-loop containing nucleoside triphosphate hydrolases"/>
    <property type="match status" value="1"/>
</dbReference>
<dbReference type="InterPro" id="IPR027417">
    <property type="entry name" value="P-loop_NTPase"/>
</dbReference>
<reference evidence="1" key="1">
    <citation type="submission" date="2020-10" db="EMBL/GenBank/DDBJ databases">
        <authorList>
            <person name="Gilroy R."/>
        </authorList>
    </citation>
    <scope>NUCLEOTIDE SEQUENCE</scope>
    <source>
        <strain evidence="1">ChiSjej3B21-11622</strain>
    </source>
</reference>
<evidence type="ECO:0000313" key="1">
    <source>
        <dbReference type="EMBL" id="HIQ94942.1"/>
    </source>
</evidence>
<dbReference type="InterPro" id="IPR021228">
    <property type="entry name" value="BrxD"/>
</dbReference>
<dbReference type="Pfam" id="PF10923">
    <property type="entry name" value="BrxC_BrxD"/>
    <property type="match status" value="1"/>
</dbReference>
<reference evidence="1" key="2">
    <citation type="journal article" date="2021" name="PeerJ">
        <title>Extensive microbial diversity within the chicken gut microbiome revealed by metagenomics and culture.</title>
        <authorList>
            <person name="Gilroy R."/>
            <person name="Ravi A."/>
            <person name="Getino M."/>
            <person name="Pursley I."/>
            <person name="Horton D.L."/>
            <person name="Alikhan N.F."/>
            <person name="Baker D."/>
            <person name="Gharbi K."/>
            <person name="Hall N."/>
            <person name="Watson M."/>
            <person name="Adriaenssens E.M."/>
            <person name="Foster-Nyarko E."/>
            <person name="Jarju S."/>
            <person name="Secka A."/>
            <person name="Antonio M."/>
            <person name="Oren A."/>
            <person name="Chaudhuri R.R."/>
            <person name="La Ragione R."/>
            <person name="Hildebrand F."/>
            <person name="Pallen M.J."/>
        </authorList>
    </citation>
    <scope>NUCLEOTIDE SEQUENCE</scope>
    <source>
        <strain evidence="1">ChiSjej3B21-11622</strain>
    </source>
</reference>
<name>A0A9D1CZG3_9FIRM</name>
<dbReference type="AlphaFoldDB" id="A0A9D1CZG3"/>
<dbReference type="GO" id="GO:0005524">
    <property type="term" value="F:ATP binding"/>
    <property type="evidence" value="ECO:0007669"/>
    <property type="project" value="UniProtKB-KW"/>
</dbReference>
<dbReference type="Proteomes" id="UP000886886">
    <property type="component" value="Unassembled WGS sequence"/>
</dbReference>
<keyword evidence="1" id="KW-0547">Nucleotide-binding</keyword>
<organism evidence="1 2">
    <name type="scientific">Candidatus Limivivens merdigallinarum</name>
    <dbReference type="NCBI Taxonomy" id="2840859"/>
    <lineage>
        <taxon>Bacteria</taxon>
        <taxon>Bacillati</taxon>
        <taxon>Bacillota</taxon>
        <taxon>Clostridia</taxon>
        <taxon>Lachnospirales</taxon>
        <taxon>Lachnospiraceae</taxon>
        <taxon>Lachnospiraceae incertae sedis</taxon>
        <taxon>Candidatus Limivivens</taxon>
    </lineage>
</organism>
<protein>
    <submittedName>
        <fullName evidence="1">ATP-binding protein</fullName>
    </submittedName>
</protein>